<gene>
    <name evidence="2" type="ORF">BA724_14790</name>
</gene>
<dbReference type="PANTHER" id="PTHR43155:SF2">
    <property type="entry name" value="CYCLIC DI-GMP PHOSPHODIESTERASE PA4108"/>
    <property type="match status" value="1"/>
</dbReference>
<dbReference type="Pfam" id="PF13487">
    <property type="entry name" value="HD_5"/>
    <property type="match status" value="1"/>
</dbReference>
<protein>
    <recommendedName>
        <fullName evidence="1">HD-GYP domain-containing protein</fullName>
    </recommendedName>
</protein>
<evidence type="ECO:0000259" key="1">
    <source>
        <dbReference type="PROSITE" id="PS51832"/>
    </source>
</evidence>
<evidence type="ECO:0000313" key="2">
    <source>
        <dbReference type="EMBL" id="OES46283.1"/>
    </source>
</evidence>
<dbReference type="Gene3D" id="1.10.3210.10">
    <property type="entry name" value="Hypothetical protein af1432"/>
    <property type="match status" value="1"/>
</dbReference>
<dbReference type="InterPro" id="IPR003607">
    <property type="entry name" value="HD/PDEase_dom"/>
</dbReference>
<dbReference type="OrthoDB" id="9759601at2"/>
<dbReference type="Proteomes" id="UP000095658">
    <property type="component" value="Unassembled WGS sequence"/>
</dbReference>
<reference evidence="2 3" key="1">
    <citation type="submission" date="2016-06" db="EMBL/GenBank/DDBJ databases">
        <title>Domibacillus iocasae genome sequencing.</title>
        <authorList>
            <person name="Verma A."/>
            <person name="Pal Y."/>
            <person name="Ojha A.K."/>
            <person name="Krishnamurthi S."/>
        </authorList>
    </citation>
    <scope>NUCLEOTIDE SEQUENCE [LARGE SCALE GENOMIC DNA]</scope>
    <source>
        <strain evidence="2 3">DSM 29979</strain>
    </source>
</reference>
<organism evidence="2 3">
    <name type="scientific">Domibacillus iocasae</name>
    <dbReference type="NCBI Taxonomy" id="1714016"/>
    <lineage>
        <taxon>Bacteria</taxon>
        <taxon>Bacillati</taxon>
        <taxon>Bacillota</taxon>
        <taxon>Bacilli</taxon>
        <taxon>Bacillales</taxon>
        <taxon>Bacillaceae</taxon>
        <taxon>Domibacillus</taxon>
    </lineage>
</organism>
<evidence type="ECO:0000313" key="3">
    <source>
        <dbReference type="Proteomes" id="UP000095658"/>
    </source>
</evidence>
<dbReference type="RefSeq" id="WP_069937024.1">
    <property type="nucleotide sequence ID" value="NZ_MAMP01000003.1"/>
</dbReference>
<dbReference type="PANTHER" id="PTHR43155">
    <property type="entry name" value="CYCLIC DI-GMP PHOSPHODIESTERASE PA4108-RELATED"/>
    <property type="match status" value="1"/>
</dbReference>
<dbReference type="InterPro" id="IPR037522">
    <property type="entry name" value="HD_GYP_dom"/>
</dbReference>
<dbReference type="STRING" id="1714016.BA724_14790"/>
<dbReference type="SMART" id="SM00471">
    <property type="entry name" value="HDc"/>
    <property type="match status" value="1"/>
</dbReference>
<feature type="domain" description="HD-GYP" evidence="1">
    <location>
        <begin position="116"/>
        <end position="312"/>
    </location>
</feature>
<dbReference type="EMBL" id="MAMP01000003">
    <property type="protein sequence ID" value="OES46283.1"/>
    <property type="molecule type" value="Genomic_DNA"/>
</dbReference>
<name>A0A1E7DT69_9BACI</name>
<keyword evidence="3" id="KW-1185">Reference proteome</keyword>
<proteinExistence type="predicted"/>
<sequence>MYIAVEIIEPGYRLKEAVLARTSTPIISAGMVLTDQHIRFLRAFSIQSVDVIAEEENTTVSLYSASPSTSILPIIDTMEQLYFKTLESVKEEFQRWQSGMNVEIARMRTIILPILEYTLENPEQLQKISSYSKKDAYLYHHSLSVGLLSGMIAQKLNYDKGLIVQSALAGLLADCGMSKIKMSLLTKSTALTETEYTEIQNHPVVSYKMVKDLKLLKPEAKLAIYQHHERLDGSGYPAGEKGNAIHPISQLIGLADTYHALTTERLFRRRESVFKAIEMIQQDLFGQFDLSIMGALFSLVAELSPGMQVTLSNGIEGKVIFVQPGNKTRPLVQLRNGDFLDLAKRRDLYIEKSEEKTAN</sequence>
<dbReference type="SUPFAM" id="SSF109604">
    <property type="entry name" value="HD-domain/PDEase-like"/>
    <property type="match status" value="1"/>
</dbReference>
<comment type="caution">
    <text evidence="2">The sequence shown here is derived from an EMBL/GenBank/DDBJ whole genome shotgun (WGS) entry which is preliminary data.</text>
</comment>
<dbReference type="CDD" id="cd00077">
    <property type="entry name" value="HDc"/>
    <property type="match status" value="1"/>
</dbReference>
<dbReference type="PROSITE" id="PS51832">
    <property type="entry name" value="HD_GYP"/>
    <property type="match status" value="1"/>
</dbReference>
<dbReference type="AlphaFoldDB" id="A0A1E7DT69"/>
<accession>A0A1E7DT69</accession>